<evidence type="ECO:0000313" key="1">
    <source>
        <dbReference type="EMBL" id="MDR6225048.1"/>
    </source>
</evidence>
<sequence>MHTSTIDGMVGVSMRKIGNKLRKIASDWLDIPPDVAANVPRVQMVGPYRLHIENHRGVESFSETALTLKTDQGALVITGRRLVIQAIYPEEIWVEGEISQVRYQG</sequence>
<dbReference type="InterPro" id="IPR022477">
    <property type="entry name" value="Spore_YqfC"/>
</dbReference>
<gene>
    <name evidence="1" type="ORF">JOE21_001039</name>
</gene>
<accession>A0ABU1IKW1</accession>
<proteinExistence type="predicted"/>
<evidence type="ECO:0000313" key="2">
    <source>
        <dbReference type="Proteomes" id="UP001185012"/>
    </source>
</evidence>
<keyword evidence="2" id="KW-1185">Reference proteome</keyword>
<dbReference type="Proteomes" id="UP001185012">
    <property type="component" value="Unassembled WGS sequence"/>
</dbReference>
<dbReference type="InterPro" id="IPR022476">
    <property type="entry name" value="Spore_YabP/YqfC"/>
</dbReference>
<comment type="caution">
    <text evidence="1">The sequence shown here is derived from an EMBL/GenBank/DDBJ whole genome shotgun (WGS) entry which is preliminary data.</text>
</comment>
<organism evidence="1 2">
    <name type="scientific">Desmospora profundinema</name>
    <dbReference type="NCBI Taxonomy" id="1571184"/>
    <lineage>
        <taxon>Bacteria</taxon>
        <taxon>Bacillati</taxon>
        <taxon>Bacillota</taxon>
        <taxon>Bacilli</taxon>
        <taxon>Bacillales</taxon>
        <taxon>Thermoactinomycetaceae</taxon>
        <taxon>Desmospora</taxon>
    </lineage>
</organism>
<protein>
    <submittedName>
        <fullName evidence="1">Sporulation protein YqfC</fullName>
    </submittedName>
</protein>
<dbReference type="NCBIfam" id="TIGR02856">
    <property type="entry name" value="spore_yqfC"/>
    <property type="match status" value="1"/>
</dbReference>
<reference evidence="1 2" key="1">
    <citation type="submission" date="2023-07" db="EMBL/GenBank/DDBJ databases">
        <title>Genomic Encyclopedia of Type Strains, Phase IV (KMG-IV): sequencing the most valuable type-strain genomes for metagenomic binning, comparative biology and taxonomic classification.</title>
        <authorList>
            <person name="Goeker M."/>
        </authorList>
    </citation>
    <scope>NUCLEOTIDE SEQUENCE [LARGE SCALE GENOMIC DNA]</scope>
    <source>
        <strain evidence="1 2">DSM 45903</strain>
    </source>
</reference>
<dbReference type="InterPro" id="IPR038705">
    <property type="entry name" value="YabP_sf"/>
</dbReference>
<dbReference type="EMBL" id="JAVDQG010000002">
    <property type="protein sequence ID" value="MDR6225048.1"/>
    <property type="molecule type" value="Genomic_DNA"/>
</dbReference>
<dbReference type="Pfam" id="PF07873">
    <property type="entry name" value="YabP"/>
    <property type="match status" value="1"/>
</dbReference>
<dbReference type="Gene3D" id="2.60.40.2000">
    <property type="match status" value="1"/>
</dbReference>
<name>A0ABU1IKW1_9BACL</name>